<reference evidence="3" key="1">
    <citation type="submission" date="2021-03" db="EMBL/GenBank/DDBJ databases">
        <authorList>
            <person name="Palmer J.M."/>
        </authorList>
    </citation>
    <scope>NUCLEOTIDE SEQUENCE</scope>
    <source>
        <strain evidence="3">ARV_011</strain>
    </source>
</reference>
<organism evidence="3 4">
    <name type="scientific">Scheffersomyces spartinae</name>
    <dbReference type="NCBI Taxonomy" id="45513"/>
    <lineage>
        <taxon>Eukaryota</taxon>
        <taxon>Fungi</taxon>
        <taxon>Dikarya</taxon>
        <taxon>Ascomycota</taxon>
        <taxon>Saccharomycotina</taxon>
        <taxon>Pichiomycetes</taxon>
        <taxon>Debaryomycetaceae</taxon>
        <taxon>Scheffersomyces</taxon>
    </lineage>
</organism>
<keyword evidence="4" id="KW-1185">Reference proteome</keyword>
<evidence type="ECO:0000256" key="1">
    <source>
        <dbReference type="SAM" id="MobiDB-lite"/>
    </source>
</evidence>
<sequence length="317" mass="37284">MVTGSRQQQQQPRILLQLGGNGNGDRYDPKGRIKRGVLVTMGTGTLALGLYVYLQIRWKQKMGEKDNNTIFVPLWINPNWIYRSAYKFPKTVQYFDCEFFKYLEQEIEQASEETELEPLGNPSLTTHIHNYYMGEEALKFMQVFVNTNVKYKVLEELLKNKTIRRLFGLPLSIDLIDYRRENFRVWVESKYPTISGVEIPMDDWKSWKWVINPINWHTLANNLASEWTLNRENANSVDENDDDSHRASLDSSLGSRNYSIVYTGEFLVRDHQLETESWLYYKGVIDFNHLLINRGVQLIELDLIIKQNNELVKYKII</sequence>
<comment type="caution">
    <text evidence="3">The sequence shown here is derived from an EMBL/GenBank/DDBJ whole genome shotgun (WGS) entry which is preliminary data.</text>
</comment>
<name>A0A9P7V7B8_9ASCO</name>
<keyword evidence="2" id="KW-1133">Transmembrane helix</keyword>
<dbReference type="RefSeq" id="XP_043048264.1">
    <property type="nucleotide sequence ID" value="XM_043192292.1"/>
</dbReference>
<gene>
    <name evidence="3" type="ORF">KQ657_001497</name>
</gene>
<dbReference type="OrthoDB" id="4088947at2759"/>
<feature type="region of interest" description="Disordered" evidence="1">
    <location>
        <begin position="1"/>
        <end position="29"/>
    </location>
</feature>
<keyword evidence="2" id="KW-0472">Membrane</keyword>
<dbReference type="EMBL" id="JAHMUF010000016">
    <property type="protein sequence ID" value="KAG7192714.1"/>
    <property type="molecule type" value="Genomic_DNA"/>
</dbReference>
<evidence type="ECO:0000313" key="4">
    <source>
        <dbReference type="Proteomes" id="UP000790833"/>
    </source>
</evidence>
<dbReference type="GeneID" id="66114871"/>
<accession>A0A9P7V7B8</accession>
<protein>
    <submittedName>
        <fullName evidence="3">Uncharacterized protein</fullName>
    </submittedName>
</protein>
<feature type="transmembrane region" description="Helical" evidence="2">
    <location>
        <begin position="36"/>
        <end position="54"/>
    </location>
</feature>
<evidence type="ECO:0000313" key="3">
    <source>
        <dbReference type="EMBL" id="KAG7192714.1"/>
    </source>
</evidence>
<evidence type="ECO:0000256" key="2">
    <source>
        <dbReference type="SAM" id="Phobius"/>
    </source>
</evidence>
<keyword evidence="2" id="KW-0812">Transmembrane</keyword>
<dbReference type="AlphaFoldDB" id="A0A9P7V7B8"/>
<proteinExistence type="predicted"/>
<dbReference type="Proteomes" id="UP000790833">
    <property type="component" value="Unassembled WGS sequence"/>
</dbReference>